<dbReference type="InterPro" id="IPR041916">
    <property type="entry name" value="Anti_sigma_zinc_sf"/>
</dbReference>
<sequence length="231" mass="25436">MKHHPSIELLKAYADGTIDACNGITLASHLETCQQCQAKVDQLVAELAGETFDEQEFKADAPETVVSTDLPVEMEQMLGEITSLQRTPLVPRLDPGVKVSVNGKEFVLPRALHRLSKKLGDWKSYGGKVYSANFDLGESERVSLLYISGGVQVPQHTHKGIETTLVLHGRFSDEEGSYQEGDYMIADGTTKHSPRTEEGQDCLCLTVLSDPMVFTQGAARIFNMFGRGMYP</sequence>
<dbReference type="AlphaFoldDB" id="A0A0B8PPK1"/>
<gene>
    <name evidence="2" type="ORF">JCM19231_5518</name>
    <name evidence="3" type="ORF">JCM19232_87</name>
</gene>
<dbReference type="SUPFAM" id="SSF51182">
    <property type="entry name" value="RmlC-like cupins"/>
    <property type="match status" value="1"/>
</dbReference>
<protein>
    <recommendedName>
        <fullName evidence="1">ChrR-like cupin domain-containing protein</fullName>
    </recommendedName>
</protein>
<dbReference type="RefSeq" id="WP_261834918.1">
    <property type="nucleotide sequence ID" value="NZ_AP024881.1"/>
</dbReference>
<organism evidence="3 4">
    <name type="scientific">Vibrio ishigakensis</name>
    <dbReference type="NCBI Taxonomy" id="1481914"/>
    <lineage>
        <taxon>Bacteria</taxon>
        <taxon>Pseudomonadati</taxon>
        <taxon>Pseudomonadota</taxon>
        <taxon>Gammaproteobacteria</taxon>
        <taxon>Vibrionales</taxon>
        <taxon>Vibrionaceae</taxon>
        <taxon>Vibrio</taxon>
    </lineage>
</organism>
<evidence type="ECO:0000313" key="3">
    <source>
        <dbReference type="EMBL" id="GAM65043.1"/>
    </source>
</evidence>
<dbReference type="InterPro" id="IPR011051">
    <property type="entry name" value="RmlC_Cupin_sf"/>
</dbReference>
<dbReference type="Gene3D" id="2.60.120.10">
    <property type="entry name" value="Jelly Rolls"/>
    <property type="match status" value="1"/>
</dbReference>
<evidence type="ECO:0000313" key="4">
    <source>
        <dbReference type="Proteomes" id="UP000031670"/>
    </source>
</evidence>
<keyword evidence="5" id="KW-1185">Reference proteome</keyword>
<dbReference type="Gene3D" id="1.10.10.1320">
    <property type="entry name" value="Anti-sigma factor, zinc-finger domain"/>
    <property type="match status" value="1"/>
</dbReference>
<comment type="caution">
    <text evidence="3">The sequence shown here is derived from an EMBL/GenBank/DDBJ whole genome shotgun (WGS) entry which is preliminary data.</text>
</comment>
<dbReference type="EMBL" id="BBRZ01000005">
    <property type="protein sequence ID" value="GAM54554.1"/>
    <property type="molecule type" value="Genomic_DNA"/>
</dbReference>
<dbReference type="Pfam" id="PF12973">
    <property type="entry name" value="Cupin_7"/>
    <property type="match status" value="1"/>
</dbReference>
<accession>A0A0B8PPK1</accession>
<dbReference type="EMBL" id="BBSA01000016">
    <property type="protein sequence ID" value="GAM65043.1"/>
    <property type="molecule type" value="Genomic_DNA"/>
</dbReference>
<evidence type="ECO:0000259" key="1">
    <source>
        <dbReference type="Pfam" id="PF12973"/>
    </source>
</evidence>
<name>A0A0B8PPK1_9VIBR</name>
<dbReference type="InterPro" id="IPR014710">
    <property type="entry name" value="RmlC-like_jellyroll"/>
</dbReference>
<dbReference type="InterPro" id="IPR012807">
    <property type="entry name" value="Anti-sigma_ChrR"/>
</dbReference>
<reference evidence="3 4" key="2">
    <citation type="submission" date="2015-01" db="EMBL/GenBank/DDBJ databases">
        <title>Vibrio sp. C5 JCM 19232 whole genome shotgun sequence.</title>
        <authorList>
            <person name="Sawabe T."/>
            <person name="Meirelles P."/>
            <person name="Feng G."/>
            <person name="Sayaka M."/>
            <person name="Hattori M."/>
            <person name="Ohkuma M."/>
        </authorList>
    </citation>
    <scope>NUCLEOTIDE SEQUENCE [LARGE SCALE GENOMIC DNA]</scope>
    <source>
        <strain evidence="3 4">JCM19232</strain>
    </source>
</reference>
<evidence type="ECO:0000313" key="5">
    <source>
        <dbReference type="Proteomes" id="UP000031671"/>
    </source>
</evidence>
<reference evidence="4 5" key="3">
    <citation type="submission" date="2015-01" db="EMBL/GenBank/DDBJ databases">
        <authorList>
            <consortium name="NBRP consortium"/>
            <person name="Sawabe T."/>
            <person name="Meirelles P."/>
            <person name="Feng G."/>
            <person name="Sayaka M."/>
            <person name="Hattori M."/>
            <person name="Ohkuma M."/>
        </authorList>
    </citation>
    <scope>NUCLEOTIDE SEQUENCE [LARGE SCALE GENOMIC DNA]</scope>
    <source>
        <strain evidence="5">JCM 19231</strain>
        <strain evidence="2">JCM19231</strain>
        <strain evidence="3 4">JCM19232</strain>
    </source>
</reference>
<dbReference type="Proteomes" id="UP000031670">
    <property type="component" value="Unassembled WGS sequence"/>
</dbReference>
<proteinExistence type="predicted"/>
<dbReference type="CDD" id="cd20301">
    <property type="entry name" value="cupin_ChrR"/>
    <property type="match status" value="1"/>
</dbReference>
<accession>A0A0B8NUX8</accession>
<dbReference type="InterPro" id="IPR025979">
    <property type="entry name" value="ChrR-like_cupin_dom"/>
</dbReference>
<evidence type="ECO:0000313" key="2">
    <source>
        <dbReference type="EMBL" id="GAM54554.1"/>
    </source>
</evidence>
<dbReference type="NCBIfam" id="TIGR02451">
    <property type="entry name" value="anti_sig_ChrR"/>
    <property type="match status" value="1"/>
</dbReference>
<feature type="domain" description="ChrR-like cupin" evidence="1">
    <location>
        <begin position="139"/>
        <end position="207"/>
    </location>
</feature>
<dbReference type="Proteomes" id="UP000031671">
    <property type="component" value="Unassembled WGS sequence"/>
</dbReference>
<reference evidence="2 5" key="1">
    <citation type="submission" date="2015-01" db="EMBL/GenBank/DDBJ databases">
        <title>Vibrio sp. C1 JCM 19231 whole genome shotgun sequence.</title>
        <authorList>
            <person name="Sawabe T."/>
            <person name="Meirelles P."/>
            <person name="Feng G."/>
            <person name="Sayaka M."/>
            <person name="Hattori M."/>
            <person name="Ohkuma M."/>
        </authorList>
    </citation>
    <scope>NUCLEOTIDE SEQUENCE [LARGE SCALE GENOMIC DNA]</scope>
    <source>
        <strain evidence="5">JCM 19231</strain>
        <strain evidence="2">JCM19231</strain>
    </source>
</reference>